<dbReference type="GO" id="GO:0055085">
    <property type="term" value="P:transmembrane transport"/>
    <property type="evidence" value="ECO:0007669"/>
    <property type="project" value="InterPro"/>
</dbReference>
<dbReference type="GO" id="GO:0005886">
    <property type="term" value="C:plasma membrane"/>
    <property type="evidence" value="ECO:0007669"/>
    <property type="project" value="UniProtKB-SubCell"/>
</dbReference>
<proteinExistence type="inferred from homology"/>
<feature type="transmembrane region" description="Helical" evidence="7">
    <location>
        <begin position="142"/>
        <end position="162"/>
    </location>
</feature>
<dbReference type="InterPro" id="IPR035906">
    <property type="entry name" value="MetI-like_sf"/>
</dbReference>
<dbReference type="Gene3D" id="1.10.3720.10">
    <property type="entry name" value="MetI-like"/>
    <property type="match status" value="1"/>
</dbReference>
<dbReference type="EMBL" id="CADCTR010002548">
    <property type="protein sequence ID" value="CAA9359353.1"/>
    <property type="molecule type" value="Genomic_DNA"/>
</dbReference>
<dbReference type="PROSITE" id="PS50928">
    <property type="entry name" value="ABC_TM1"/>
    <property type="match status" value="1"/>
</dbReference>
<name>A0A6J4MMP4_9CHLR</name>
<feature type="domain" description="ABC transmembrane type-1" evidence="8">
    <location>
        <begin position="71"/>
        <end position="265"/>
    </location>
</feature>
<evidence type="ECO:0000256" key="3">
    <source>
        <dbReference type="ARBA" id="ARBA00022475"/>
    </source>
</evidence>
<feature type="transmembrane region" description="Helical" evidence="7">
    <location>
        <begin position="12"/>
        <end position="31"/>
    </location>
</feature>
<feature type="transmembrane region" description="Helical" evidence="7">
    <location>
        <begin position="183"/>
        <end position="208"/>
    </location>
</feature>
<feature type="transmembrane region" description="Helical" evidence="7">
    <location>
        <begin position="244"/>
        <end position="264"/>
    </location>
</feature>
<evidence type="ECO:0000256" key="4">
    <source>
        <dbReference type="ARBA" id="ARBA00022692"/>
    </source>
</evidence>
<feature type="non-terminal residue" evidence="9">
    <location>
        <position position="1"/>
    </location>
</feature>
<protein>
    <recommendedName>
        <fullName evidence="8">ABC transmembrane type-1 domain-containing protein</fullName>
    </recommendedName>
</protein>
<evidence type="ECO:0000259" key="8">
    <source>
        <dbReference type="PROSITE" id="PS50928"/>
    </source>
</evidence>
<evidence type="ECO:0000256" key="2">
    <source>
        <dbReference type="ARBA" id="ARBA00022448"/>
    </source>
</evidence>
<keyword evidence="6 7" id="KW-0472">Membrane</keyword>
<keyword evidence="2 7" id="KW-0813">Transport</keyword>
<dbReference type="InterPro" id="IPR000515">
    <property type="entry name" value="MetI-like"/>
</dbReference>
<organism evidence="9">
    <name type="scientific">uncultured Chloroflexia bacterium</name>
    <dbReference type="NCBI Taxonomy" id="1672391"/>
    <lineage>
        <taxon>Bacteria</taxon>
        <taxon>Bacillati</taxon>
        <taxon>Chloroflexota</taxon>
        <taxon>Chloroflexia</taxon>
        <taxon>environmental samples</taxon>
    </lineage>
</organism>
<dbReference type="PANTHER" id="PTHR43744:SF12">
    <property type="entry name" value="ABC TRANSPORTER PERMEASE PROTEIN MG189-RELATED"/>
    <property type="match status" value="1"/>
</dbReference>
<evidence type="ECO:0000256" key="5">
    <source>
        <dbReference type="ARBA" id="ARBA00022989"/>
    </source>
</evidence>
<gene>
    <name evidence="9" type="ORF">AVDCRST_MAG93-7562</name>
</gene>
<reference evidence="9" key="1">
    <citation type="submission" date="2020-02" db="EMBL/GenBank/DDBJ databases">
        <authorList>
            <person name="Meier V. D."/>
        </authorList>
    </citation>
    <scope>NUCLEOTIDE SEQUENCE</scope>
    <source>
        <strain evidence="9">AVDCRST_MAG93</strain>
    </source>
</reference>
<accession>A0A6J4MMP4</accession>
<evidence type="ECO:0000313" key="9">
    <source>
        <dbReference type="EMBL" id="CAA9359353.1"/>
    </source>
</evidence>
<evidence type="ECO:0000256" key="7">
    <source>
        <dbReference type="RuleBase" id="RU363032"/>
    </source>
</evidence>
<feature type="transmembrane region" description="Helical" evidence="7">
    <location>
        <begin position="106"/>
        <end position="130"/>
    </location>
</feature>
<dbReference type="CDD" id="cd06261">
    <property type="entry name" value="TM_PBP2"/>
    <property type="match status" value="1"/>
</dbReference>
<dbReference type="AlphaFoldDB" id="A0A6J4MMP4"/>
<evidence type="ECO:0000256" key="1">
    <source>
        <dbReference type="ARBA" id="ARBA00004651"/>
    </source>
</evidence>
<dbReference type="PANTHER" id="PTHR43744">
    <property type="entry name" value="ABC TRANSPORTER PERMEASE PROTEIN MG189-RELATED-RELATED"/>
    <property type="match status" value="1"/>
</dbReference>
<keyword evidence="5 7" id="KW-1133">Transmembrane helix</keyword>
<feature type="transmembrane region" description="Helical" evidence="7">
    <location>
        <begin position="77"/>
        <end position="97"/>
    </location>
</feature>
<keyword evidence="4 7" id="KW-0812">Transmembrane</keyword>
<comment type="similarity">
    <text evidence="7">Belongs to the binding-protein-dependent transport system permease family.</text>
</comment>
<sequence length="279" mass="31323">RRPRTYIPSILSHAFLLCTTLMLLFPLFYMLSRSLMQPSEINTLPPVIWPKTPQWENYRIALSRAPFARFTLNTMKILVLSVIGVTGSSALCGYAFARLSFPGRGALFGAVLATLMLPGAVTMVPLYVIFRDLGWLNTHYPLWLPGWFGGGAVNIFLFRQFFRTLPRELDEAATIDGANTWQIFSRIALPLCRPVIAVVATFTALGAWTDILGPSIYLNTQENFTLAQGLYSVFRTSFYGTTQVHYVMAVGLLFVIPPLLLFIFMQRYLIEGIATTGFK</sequence>
<comment type="subcellular location">
    <subcellularLocation>
        <location evidence="1 7">Cell membrane</location>
        <topology evidence="1 7">Multi-pass membrane protein</topology>
    </subcellularLocation>
</comment>
<evidence type="ECO:0000256" key="6">
    <source>
        <dbReference type="ARBA" id="ARBA00023136"/>
    </source>
</evidence>
<dbReference type="SUPFAM" id="SSF161098">
    <property type="entry name" value="MetI-like"/>
    <property type="match status" value="1"/>
</dbReference>
<keyword evidence="3" id="KW-1003">Cell membrane</keyword>
<dbReference type="Pfam" id="PF00528">
    <property type="entry name" value="BPD_transp_1"/>
    <property type="match status" value="1"/>
</dbReference>